<sequence length="199" mass="21417">MAKTWTLAEIRTKYRALIGRPTTDQLTDDNADDDINDYLINQFPFDVNAHVFSAWLTVALSATDSGIYSLDASVLTVKEPVKINGDIQVFTMDHEKFFREFPGEFTGAFVINDAGAGLEVGSSSTSAVKNGNAFSYNIGGNAYTEAVDTETELSGDTVPQNKFGAWRLEIDVDGIVSIQAASDNGTGYATRGLAVQGLP</sequence>
<proteinExistence type="predicted"/>
<reference evidence="1" key="1">
    <citation type="journal article" date="2015" name="Nature">
        <title>Complex archaea that bridge the gap between prokaryotes and eukaryotes.</title>
        <authorList>
            <person name="Spang A."/>
            <person name="Saw J.H."/>
            <person name="Jorgensen S.L."/>
            <person name="Zaremba-Niedzwiedzka K."/>
            <person name="Martijn J."/>
            <person name="Lind A.E."/>
            <person name="van Eijk R."/>
            <person name="Schleper C."/>
            <person name="Guy L."/>
            <person name="Ettema T.J."/>
        </authorList>
    </citation>
    <scope>NUCLEOTIDE SEQUENCE</scope>
</reference>
<feature type="non-terminal residue" evidence="1">
    <location>
        <position position="199"/>
    </location>
</feature>
<comment type="caution">
    <text evidence="1">The sequence shown here is derived from an EMBL/GenBank/DDBJ whole genome shotgun (WGS) entry which is preliminary data.</text>
</comment>
<gene>
    <name evidence="1" type="ORF">LCGC14_1415240</name>
</gene>
<evidence type="ECO:0000313" key="1">
    <source>
        <dbReference type="EMBL" id="KKM72968.1"/>
    </source>
</evidence>
<dbReference type="AlphaFoldDB" id="A0A0F9JTF0"/>
<dbReference type="EMBL" id="LAZR01009378">
    <property type="protein sequence ID" value="KKM72968.1"/>
    <property type="molecule type" value="Genomic_DNA"/>
</dbReference>
<protein>
    <submittedName>
        <fullName evidence="1">Uncharacterized protein</fullName>
    </submittedName>
</protein>
<name>A0A0F9JTF0_9ZZZZ</name>
<organism evidence="1">
    <name type="scientific">marine sediment metagenome</name>
    <dbReference type="NCBI Taxonomy" id="412755"/>
    <lineage>
        <taxon>unclassified sequences</taxon>
        <taxon>metagenomes</taxon>
        <taxon>ecological metagenomes</taxon>
    </lineage>
</organism>
<accession>A0A0F9JTF0</accession>